<feature type="chain" id="PRO_5043993870" description="INO80 complex subunit B-like conserved region domain-containing protein" evidence="2">
    <location>
        <begin position="22"/>
        <end position="365"/>
    </location>
</feature>
<feature type="compositionally biased region" description="Polar residues" evidence="1">
    <location>
        <begin position="109"/>
        <end position="127"/>
    </location>
</feature>
<keyword evidence="2" id="KW-0732">Signal</keyword>
<evidence type="ECO:0008006" key="5">
    <source>
        <dbReference type="Google" id="ProtNLM"/>
    </source>
</evidence>
<feature type="compositionally biased region" description="Basic and acidic residues" evidence="1">
    <location>
        <begin position="134"/>
        <end position="158"/>
    </location>
</feature>
<sequence>MPYISNETLFGAALIIVLAFGYQFLPSGPSSTNQAHELNNNQSKSSKKKNKKKNTKAGPSKGHRESDGIALGKQPEHSKNESIASDHTNKGISLVNGIKHNKEADQAALGNTTPTLKEENGSGNSINKKQKKKLLAEKLLPKEPKTKVDDMLAPEDRPGQIARVMKVTSSSSKPNQPTTNSIHLAAPVIEDTETSEEDEEVTTSGVENGAGSEQENGKLAKFQDDYVDLSENENENDRPKNIKKKDNDGWDVVTSKKKKSSTINISSDPFSSNSTSTSLPLPPGAASRQQKKNAKKAEGKKLAREAEEVERQRRLNLHRKDLERERINELYASKQSNPNRGKSLGGGGSSGSKATLTENGKLVWD</sequence>
<protein>
    <recommendedName>
        <fullName evidence="5">INO80 complex subunit B-like conserved region domain-containing protein</fullName>
    </recommendedName>
</protein>
<feature type="compositionally biased region" description="Basic and acidic residues" evidence="1">
    <location>
        <begin position="215"/>
        <end position="224"/>
    </location>
</feature>
<evidence type="ECO:0000256" key="1">
    <source>
        <dbReference type="SAM" id="MobiDB-lite"/>
    </source>
</evidence>
<evidence type="ECO:0000313" key="3">
    <source>
        <dbReference type="EMBL" id="WWC87708.1"/>
    </source>
</evidence>
<dbReference type="Proteomes" id="UP001355207">
    <property type="component" value="Chromosome 3"/>
</dbReference>
<evidence type="ECO:0000313" key="4">
    <source>
        <dbReference type="Proteomes" id="UP001355207"/>
    </source>
</evidence>
<feature type="signal peptide" evidence="2">
    <location>
        <begin position="1"/>
        <end position="21"/>
    </location>
</feature>
<feature type="compositionally biased region" description="Basic and acidic residues" evidence="1">
    <location>
        <begin position="235"/>
        <end position="248"/>
    </location>
</feature>
<name>A0AAX4JS31_9TREE</name>
<gene>
    <name evidence="3" type="ORF">L201_002600</name>
</gene>
<evidence type="ECO:0000256" key="2">
    <source>
        <dbReference type="SAM" id="SignalP"/>
    </source>
</evidence>
<feature type="compositionally biased region" description="Basic residues" evidence="1">
    <location>
        <begin position="45"/>
        <end position="55"/>
    </location>
</feature>
<organism evidence="3 4">
    <name type="scientific">Kwoniella dendrophila CBS 6074</name>
    <dbReference type="NCBI Taxonomy" id="1295534"/>
    <lineage>
        <taxon>Eukaryota</taxon>
        <taxon>Fungi</taxon>
        <taxon>Dikarya</taxon>
        <taxon>Basidiomycota</taxon>
        <taxon>Agaricomycotina</taxon>
        <taxon>Tremellomycetes</taxon>
        <taxon>Tremellales</taxon>
        <taxon>Cryptococcaceae</taxon>
        <taxon>Kwoniella</taxon>
    </lineage>
</organism>
<dbReference type="RefSeq" id="XP_066074471.1">
    <property type="nucleotide sequence ID" value="XM_066218374.1"/>
</dbReference>
<dbReference type="AlphaFoldDB" id="A0AAX4JS31"/>
<dbReference type="EMBL" id="CP144100">
    <property type="protein sequence ID" value="WWC87708.1"/>
    <property type="molecule type" value="Genomic_DNA"/>
</dbReference>
<keyword evidence="4" id="KW-1185">Reference proteome</keyword>
<feature type="compositionally biased region" description="Low complexity" evidence="1">
    <location>
        <begin position="261"/>
        <end position="279"/>
    </location>
</feature>
<feature type="compositionally biased region" description="Basic and acidic residues" evidence="1">
    <location>
        <begin position="295"/>
        <end position="328"/>
    </location>
</feature>
<dbReference type="GeneID" id="91093272"/>
<feature type="compositionally biased region" description="Acidic residues" evidence="1">
    <location>
        <begin position="225"/>
        <end position="234"/>
    </location>
</feature>
<feature type="compositionally biased region" description="Polar residues" evidence="1">
    <location>
        <begin position="167"/>
        <end position="182"/>
    </location>
</feature>
<feature type="compositionally biased region" description="Acidic residues" evidence="1">
    <location>
        <begin position="190"/>
        <end position="201"/>
    </location>
</feature>
<feature type="region of interest" description="Disordered" evidence="1">
    <location>
        <begin position="30"/>
        <end position="365"/>
    </location>
</feature>
<proteinExistence type="predicted"/>
<accession>A0AAX4JS31</accession>
<reference evidence="3 4" key="1">
    <citation type="submission" date="2024-01" db="EMBL/GenBank/DDBJ databases">
        <title>Comparative genomics of Cryptococcus and Kwoniella reveals pathogenesis evolution and contrasting modes of karyotype evolution via chromosome fusion or intercentromeric recombination.</title>
        <authorList>
            <person name="Coelho M.A."/>
            <person name="David-Palma M."/>
            <person name="Shea T."/>
            <person name="Bowers K."/>
            <person name="McGinley-Smith S."/>
            <person name="Mohammad A.W."/>
            <person name="Gnirke A."/>
            <person name="Yurkov A.M."/>
            <person name="Nowrousian M."/>
            <person name="Sun S."/>
            <person name="Cuomo C.A."/>
            <person name="Heitman J."/>
        </authorList>
    </citation>
    <scope>NUCLEOTIDE SEQUENCE [LARGE SCALE GENOMIC DNA]</scope>
    <source>
        <strain evidence="3 4">CBS 6074</strain>
    </source>
</reference>